<dbReference type="EMBL" id="BMKP01000001">
    <property type="protein sequence ID" value="GGE98255.1"/>
    <property type="molecule type" value="Genomic_DNA"/>
</dbReference>
<name>A0ABQ1TM52_9FLAO</name>
<sequence>MRKIIFAVLSLIFIACSSDDSKSSVENPSINFVEFKGKKYALEGATINRTPNNYDATEFGITFKNKKTSHAFQIGIRIGTSYNSCPSCPADDIKSGQYTYKEASNLEYVALTEINNNTTITILSTADLTGSANPSRVNITKNPNGTFSFSFNIVSSAGNLTGQYIGTLEKTNF</sequence>
<evidence type="ECO:0008006" key="3">
    <source>
        <dbReference type="Google" id="ProtNLM"/>
    </source>
</evidence>
<protein>
    <recommendedName>
        <fullName evidence="3">Lipoprotein</fullName>
    </recommendedName>
</protein>
<keyword evidence="2" id="KW-1185">Reference proteome</keyword>
<dbReference type="Proteomes" id="UP000655016">
    <property type="component" value="Unassembled WGS sequence"/>
</dbReference>
<dbReference type="RefSeq" id="WP_163392353.1">
    <property type="nucleotide sequence ID" value="NZ_BMKP01000001.1"/>
</dbReference>
<dbReference type="PROSITE" id="PS51257">
    <property type="entry name" value="PROKAR_LIPOPROTEIN"/>
    <property type="match status" value="1"/>
</dbReference>
<evidence type="ECO:0000313" key="2">
    <source>
        <dbReference type="Proteomes" id="UP000655016"/>
    </source>
</evidence>
<comment type="caution">
    <text evidence="1">The sequence shown here is derived from an EMBL/GenBank/DDBJ whole genome shotgun (WGS) entry which is preliminary data.</text>
</comment>
<accession>A0ABQ1TM52</accession>
<proteinExistence type="predicted"/>
<organism evidence="1 2">
    <name type="scientific">Flavobacterium limi</name>
    <dbReference type="NCBI Taxonomy" id="2045105"/>
    <lineage>
        <taxon>Bacteria</taxon>
        <taxon>Pseudomonadati</taxon>
        <taxon>Bacteroidota</taxon>
        <taxon>Flavobacteriia</taxon>
        <taxon>Flavobacteriales</taxon>
        <taxon>Flavobacteriaceae</taxon>
        <taxon>Flavobacterium</taxon>
    </lineage>
</organism>
<gene>
    <name evidence="1" type="ORF">GCM10011518_04600</name>
</gene>
<reference evidence="2" key="1">
    <citation type="journal article" date="2019" name="Int. J. Syst. Evol. Microbiol.">
        <title>The Global Catalogue of Microorganisms (GCM) 10K type strain sequencing project: providing services to taxonomists for standard genome sequencing and annotation.</title>
        <authorList>
            <consortium name="The Broad Institute Genomics Platform"/>
            <consortium name="The Broad Institute Genome Sequencing Center for Infectious Disease"/>
            <person name="Wu L."/>
            <person name="Ma J."/>
        </authorList>
    </citation>
    <scope>NUCLEOTIDE SEQUENCE [LARGE SCALE GENOMIC DNA]</scope>
    <source>
        <strain evidence="2">CGMCC 1.16060</strain>
    </source>
</reference>
<evidence type="ECO:0000313" key="1">
    <source>
        <dbReference type="EMBL" id="GGE98255.1"/>
    </source>
</evidence>